<dbReference type="GO" id="GO:0005886">
    <property type="term" value="C:plasma membrane"/>
    <property type="evidence" value="ECO:0007669"/>
    <property type="project" value="UniProtKB-SubCell"/>
</dbReference>
<proteinExistence type="inferred from homology"/>
<dbReference type="EMBL" id="JQBY01000015">
    <property type="protein sequence ID" value="KRN82055.1"/>
    <property type="molecule type" value="Genomic_DNA"/>
</dbReference>
<evidence type="ECO:0000256" key="2">
    <source>
        <dbReference type="ARBA" id="ARBA00022475"/>
    </source>
</evidence>
<keyword evidence="7 8" id="KW-0131">Cell cycle</keyword>
<evidence type="ECO:0000256" key="6">
    <source>
        <dbReference type="ARBA" id="ARBA00023136"/>
    </source>
</evidence>
<keyword evidence="5 8" id="KW-1133">Transmembrane helix</keyword>
<comment type="caution">
    <text evidence="11">The sequence shown here is derived from an EMBL/GenBank/DDBJ whole genome shotgun (WGS) entry which is preliminary data.</text>
</comment>
<keyword evidence="3 8" id="KW-0132">Cell division</keyword>
<evidence type="ECO:0000256" key="3">
    <source>
        <dbReference type="ARBA" id="ARBA00022618"/>
    </source>
</evidence>
<evidence type="ECO:0000256" key="4">
    <source>
        <dbReference type="ARBA" id="ARBA00022692"/>
    </source>
</evidence>
<feature type="transmembrane region" description="Helical" evidence="8">
    <location>
        <begin position="58"/>
        <end position="75"/>
    </location>
</feature>
<evidence type="ECO:0000256" key="9">
    <source>
        <dbReference type="SAM" id="MobiDB-lite"/>
    </source>
</evidence>
<dbReference type="HAMAP" id="MF_00912">
    <property type="entry name" value="DivIB"/>
    <property type="match status" value="1"/>
</dbReference>
<evidence type="ECO:0000313" key="12">
    <source>
        <dbReference type="Proteomes" id="UP000051749"/>
    </source>
</evidence>
<keyword evidence="4 8" id="KW-0812">Transmembrane</keyword>
<keyword evidence="2 8" id="KW-1003">Cell membrane</keyword>
<evidence type="ECO:0000256" key="5">
    <source>
        <dbReference type="ARBA" id="ARBA00022989"/>
    </source>
</evidence>
<dbReference type="Pfam" id="PF03799">
    <property type="entry name" value="FtsQ_DivIB_C"/>
    <property type="match status" value="1"/>
</dbReference>
<feature type="region of interest" description="Disordered" evidence="9">
    <location>
        <begin position="279"/>
        <end position="333"/>
    </location>
</feature>
<gene>
    <name evidence="8" type="primary">divIB</name>
    <name evidence="11" type="ORF">IV87_GL000554</name>
</gene>
<dbReference type="PROSITE" id="PS51779">
    <property type="entry name" value="POTRA"/>
    <property type="match status" value="1"/>
</dbReference>
<accession>A0A0R2K6G2</accession>
<feature type="domain" description="POTRA" evidence="10">
    <location>
        <begin position="79"/>
        <end position="150"/>
    </location>
</feature>
<evidence type="ECO:0000313" key="11">
    <source>
        <dbReference type="EMBL" id="KRN82055.1"/>
    </source>
</evidence>
<dbReference type="PATRIC" id="fig|319653.3.peg.564"/>
<dbReference type="Gene3D" id="3.40.50.10960">
    <property type="match status" value="1"/>
</dbReference>
<feature type="compositionally biased region" description="Low complexity" evidence="9">
    <location>
        <begin position="283"/>
        <end position="333"/>
    </location>
</feature>
<evidence type="ECO:0000259" key="10">
    <source>
        <dbReference type="PROSITE" id="PS51779"/>
    </source>
</evidence>
<dbReference type="PANTHER" id="PTHR37820:SF1">
    <property type="entry name" value="CELL DIVISION PROTEIN FTSQ"/>
    <property type="match status" value="1"/>
</dbReference>
<dbReference type="InterPro" id="IPR034746">
    <property type="entry name" value="POTRA"/>
</dbReference>
<comment type="function">
    <text evidence="8">Cell division protein that may be involved in stabilizing or promoting the assembly of the division complex.</text>
</comment>
<dbReference type="GO" id="GO:0043093">
    <property type="term" value="P:FtsZ-dependent cytokinesis"/>
    <property type="evidence" value="ECO:0007669"/>
    <property type="project" value="UniProtKB-UniRule"/>
</dbReference>
<dbReference type="STRING" id="319653.SAMN04487973_11525"/>
<dbReference type="InterPro" id="IPR050487">
    <property type="entry name" value="FtsQ_DivIB"/>
</dbReference>
<reference evidence="11 12" key="1">
    <citation type="journal article" date="2015" name="Genome Announc.">
        <title>Expanding the biotechnology potential of lactobacilli through comparative genomics of 213 strains and associated genera.</title>
        <authorList>
            <person name="Sun Z."/>
            <person name="Harris H.M."/>
            <person name="McCann A."/>
            <person name="Guo C."/>
            <person name="Argimon S."/>
            <person name="Zhang W."/>
            <person name="Yang X."/>
            <person name="Jeffery I.B."/>
            <person name="Cooney J.C."/>
            <person name="Kagawa T.F."/>
            <person name="Liu W."/>
            <person name="Song Y."/>
            <person name="Salvetti E."/>
            <person name="Wrobel A."/>
            <person name="Rasinkangas P."/>
            <person name="Parkhill J."/>
            <person name="Rea M.C."/>
            <person name="O'Sullivan O."/>
            <person name="Ritari J."/>
            <person name="Douillard F.P."/>
            <person name="Paul Ross R."/>
            <person name="Yang R."/>
            <person name="Briner A.E."/>
            <person name="Felis G.E."/>
            <person name="de Vos W.M."/>
            <person name="Barrangou R."/>
            <person name="Klaenhammer T.R."/>
            <person name="Caufield P.W."/>
            <person name="Cui Y."/>
            <person name="Zhang H."/>
            <person name="O'Toole P.W."/>
        </authorList>
    </citation>
    <scope>NUCLEOTIDE SEQUENCE [LARGE SCALE GENOMIC DNA]</scope>
    <source>
        <strain evidence="11 12">DSM 22301</strain>
    </source>
</reference>
<dbReference type="Proteomes" id="UP000051749">
    <property type="component" value="Unassembled WGS sequence"/>
</dbReference>
<evidence type="ECO:0000256" key="8">
    <source>
        <dbReference type="HAMAP-Rule" id="MF_00912"/>
    </source>
</evidence>
<comment type="similarity">
    <text evidence="8">Belongs to the FtsQ/DivIB family. DivIB subfamily.</text>
</comment>
<evidence type="ECO:0000256" key="1">
    <source>
        <dbReference type="ARBA" id="ARBA00004370"/>
    </source>
</evidence>
<keyword evidence="6 8" id="KW-0472">Membrane</keyword>
<dbReference type="PANTHER" id="PTHR37820">
    <property type="entry name" value="CELL DIVISION PROTEIN DIVIB"/>
    <property type="match status" value="1"/>
</dbReference>
<comment type="subcellular location">
    <subcellularLocation>
        <location evidence="8">Cell membrane</location>
        <topology evidence="8">Single-pass type II membrane protein</topology>
    </subcellularLocation>
    <subcellularLocation>
        <location evidence="1">Membrane</location>
    </subcellularLocation>
    <text evidence="8">Localizes to the division septum.</text>
</comment>
<name>A0A0R2K6G2_9LACO</name>
<dbReference type="GO" id="GO:0032153">
    <property type="term" value="C:cell division site"/>
    <property type="evidence" value="ECO:0007669"/>
    <property type="project" value="UniProtKB-UniRule"/>
</dbReference>
<sequence>MAIVFGKKKTKTPQVKRELTPWEKAQRNQRIVQEEKLKKNKEIQFHLPKFGKTRKTRIWIGSGLVLALVVAGYLFSPLSRVQSIKVTGNKEFSKAQVMKAGNVHQNDWIFPYLLGQQDKSTEVYKKQAKLLSYKVNRQGLNRLKIIVKENPVAGLVLRNNYYYTILDNGKVIRKSKTQPSSDYPVFKNFHSSSVLKTLLTQYKQLPAVVRTGISEIDYAPSKDNPNKLHLYMNDGNEVYAVLPSFAAKMKYYPQMAADMKQKGVIDLEVGAFSYPFKDKSKETTSSSSSLSAKVSSNSISTSSSSSTSSSMSSYSTTSSTNSVSTSSVNTTTN</sequence>
<organism evidence="11 12">
    <name type="scientific">Pediococcus ethanolidurans</name>
    <dbReference type="NCBI Taxonomy" id="319653"/>
    <lineage>
        <taxon>Bacteria</taxon>
        <taxon>Bacillati</taxon>
        <taxon>Bacillota</taxon>
        <taxon>Bacilli</taxon>
        <taxon>Lactobacillales</taxon>
        <taxon>Lactobacillaceae</taxon>
        <taxon>Pediococcus</taxon>
    </lineage>
</organism>
<evidence type="ECO:0000256" key="7">
    <source>
        <dbReference type="ARBA" id="ARBA00023306"/>
    </source>
</evidence>
<protein>
    <recommendedName>
        <fullName evidence="8">Cell division protein DivIB</fullName>
    </recommendedName>
</protein>
<dbReference type="AlphaFoldDB" id="A0A0R2K6G2"/>
<dbReference type="InterPro" id="IPR026580">
    <property type="entry name" value="DivIB"/>
</dbReference>
<dbReference type="InterPro" id="IPR005548">
    <property type="entry name" value="Cell_div_FtsQ/DivIB_C"/>
</dbReference>